<evidence type="ECO:0000256" key="6">
    <source>
        <dbReference type="ARBA" id="ARBA00022777"/>
    </source>
</evidence>
<dbReference type="Gene3D" id="3.30.200.20">
    <property type="entry name" value="Phosphorylase Kinase, domain 1"/>
    <property type="match status" value="1"/>
</dbReference>
<dbReference type="FunFam" id="1.10.510.10:FF:000624">
    <property type="entry name" value="Mitogen-activated protein kinase"/>
    <property type="match status" value="1"/>
</dbReference>
<gene>
    <name evidence="14" type="ORF">DSTB1V02_LOCUS5573</name>
</gene>
<dbReference type="InterPro" id="IPR011009">
    <property type="entry name" value="Kinase-like_dom_sf"/>
</dbReference>
<evidence type="ECO:0000256" key="12">
    <source>
        <dbReference type="SAM" id="MobiDB-lite"/>
    </source>
</evidence>
<comment type="similarity">
    <text evidence="1">Belongs to the protein kinase superfamily. CMGC Ser/Thr protein kinase family. CDC2/CDKX subfamily.</text>
</comment>
<dbReference type="SUPFAM" id="SSF56112">
    <property type="entry name" value="Protein kinase-like (PK-like)"/>
    <property type="match status" value="1"/>
</dbReference>
<dbReference type="Proteomes" id="UP000677054">
    <property type="component" value="Unassembled WGS sequence"/>
</dbReference>
<sequence>MPSARGGKSEEKEANLFPDSSIYEKTAMIGMGAYGTVFKARDRTNPSQNVALKRVRWPSTEKGIPRFVIREIALLRQLEAFQHPNVVRLLDIRQERGLEQEMQMYLTLVFEYVEQDLFQYMDRCPPPGLSPDRIKDLMWQTLCGVDFLHSNRIIHRDLKPQNLLVTETGQLKLADFGKARVYDFHMMLTPVVTTLWYRAPEVLLNSPYASPVDMWSCGCIFAELFRRKPLFPGQSEVDQLSKIFRVLGKPREEDWPRDVYFPWSSFPSPVSPPTPLSDLVPEIDPQGLSLLQRMLKFVPEQRGSAAEALVQPYFRDDGYVPFKLTTCGSGQRSSSLPCRNDGEEQRPCPGIVNPFPDDRSRRNLIPDLTKLVIQDFPPLPSPSPSNFSPPPPSSPFSSFIKRAKRQMQILQRKSCVII</sequence>
<dbReference type="InterPro" id="IPR008271">
    <property type="entry name" value="Ser/Thr_kinase_AS"/>
</dbReference>
<dbReference type="Pfam" id="PF00069">
    <property type="entry name" value="Pkinase"/>
    <property type="match status" value="1"/>
</dbReference>
<dbReference type="GO" id="GO:0000307">
    <property type="term" value="C:cyclin-dependent protein kinase holoenzyme complex"/>
    <property type="evidence" value="ECO:0007669"/>
    <property type="project" value="TreeGrafter"/>
</dbReference>
<evidence type="ECO:0000256" key="3">
    <source>
        <dbReference type="ARBA" id="ARBA00022527"/>
    </source>
</evidence>
<evidence type="ECO:0000256" key="4">
    <source>
        <dbReference type="ARBA" id="ARBA00022679"/>
    </source>
</evidence>
<comment type="catalytic activity">
    <reaction evidence="8">
        <text>L-threonyl-[protein] + ATP = O-phospho-L-threonyl-[protein] + ADP + H(+)</text>
        <dbReference type="Rhea" id="RHEA:46608"/>
        <dbReference type="Rhea" id="RHEA-COMP:11060"/>
        <dbReference type="Rhea" id="RHEA-COMP:11605"/>
        <dbReference type="ChEBI" id="CHEBI:15378"/>
        <dbReference type="ChEBI" id="CHEBI:30013"/>
        <dbReference type="ChEBI" id="CHEBI:30616"/>
        <dbReference type="ChEBI" id="CHEBI:61977"/>
        <dbReference type="ChEBI" id="CHEBI:456216"/>
        <dbReference type="EC" id="2.7.11.22"/>
    </reaction>
</comment>
<protein>
    <recommendedName>
        <fullName evidence="2">cyclin-dependent kinase</fullName>
        <ecNumber evidence="2">2.7.11.22</ecNumber>
    </recommendedName>
</protein>
<dbReference type="OrthoDB" id="1732493at2759"/>
<dbReference type="GO" id="GO:0005634">
    <property type="term" value="C:nucleus"/>
    <property type="evidence" value="ECO:0007669"/>
    <property type="project" value="TreeGrafter"/>
</dbReference>
<evidence type="ECO:0000256" key="10">
    <source>
        <dbReference type="PROSITE-ProRule" id="PRU10141"/>
    </source>
</evidence>
<evidence type="ECO:0000256" key="9">
    <source>
        <dbReference type="ARBA" id="ARBA00048367"/>
    </source>
</evidence>
<dbReference type="InterPro" id="IPR050108">
    <property type="entry name" value="CDK"/>
</dbReference>
<dbReference type="GO" id="GO:0005737">
    <property type="term" value="C:cytoplasm"/>
    <property type="evidence" value="ECO:0007669"/>
    <property type="project" value="TreeGrafter"/>
</dbReference>
<name>A0A7R8X9W5_9CRUS</name>
<dbReference type="PANTHER" id="PTHR24056:SF472">
    <property type="entry name" value="CYCLIN-DEPENDENT KINASE 4, ISOFORM A"/>
    <property type="match status" value="1"/>
</dbReference>
<evidence type="ECO:0000313" key="14">
    <source>
        <dbReference type="EMBL" id="CAD7245706.1"/>
    </source>
</evidence>
<dbReference type="PROSITE" id="PS50011">
    <property type="entry name" value="PROTEIN_KINASE_DOM"/>
    <property type="match status" value="1"/>
</dbReference>
<evidence type="ECO:0000256" key="5">
    <source>
        <dbReference type="ARBA" id="ARBA00022741"/>
    </source>
</evidence>
<proteinExistence type="inferred from homology"/>
<dbReference type="PROSITE" id="PS00108">
    <property type="entry name" value="PROTEIN_KINASE_ST"/>
    <property type="match status" value="1"/>
</dbReference>
<dbReference type="GO" id="GO:0007165">
    <property type="term" value="P:signal transduction"/>
    <property type="evidence" value="ECO:0007669"/>
    <property type="project" value="TreeGrafter"/>
</dbReference>
<evidence type="ECO:0000313" key="15">
    <source>
        <dbReference type="Proteomes" id="UP000677054"/>
    </source>
</evidence>
<keyword evidence="15" id="KW-1185">Reference proteome</keyword>
<keyword evidence="7 10" id="KW-0067">ATP-binding</keyword>
<dbReference type="InterPro" id="IPR000719">
    <property type="entry name" value="Prot_kinase_dom"/>
</dbReference>
<evidence type="ECO:0000256" key="1">
    <source>
        <dbReference type="ARBA" id="ARBA00006485"/>
    </source>
</evidence>
<feature type="binding site" evidence="10">
    <location>
        <position position="53"/>
    </location>
    <ligand>
        <name>ATP</name>
        <dbReference type="ChEBI" id="CHEBI:30616"/>
    </ligand>
</feature>
<dbReference type="GO" id="GO:0000082">
    <property type="term" value="P:G1/S transition of mitotic cell cycle"/>
    <property type="evidence" value="ECO:0007669"/>
    <property type="project" value="TreeGrafter"/>
</dbReference>
<dbReference type="AlphaFoldDB" id="A0A7R8X9W5"/>
<dbReference type="GO" id="GO:0004693">
    <property type="term" value="F:cyclin-dependent protein serine/threonine kinase activity"/>
    <property type="evidence" value="ECO:0007669"/>
    <property type="project" value="UniProtKB-EC"/>
</dbReference>
<feature type="region of interest" description="Disordered" evidence="12">
    <location>
        <begin position="329"/>
        <end position="361"/>
    </location>
</feature>
<feature type="region of interest" description="Disordered" evidence="12">
    <location>
        <begin position="379"/>
        <end position="398"/>
    </location>
</feature>
<dbReference type="EMBL" id="LR900447">
    <property type="protein sequence ID" value="CAD7245706.1"/>
    <property type="molecule type" value="Genomic_DNA"/>
</dbReference>
<keyword evidence="6" id="KW-0418">Kinase</keyword>
<feature type="domain" description="Protein kinase" evidence="13">
    <location>
        <begin position="23"/>
        <end position="314"/>
    </location>
</feature>
<dbReference type="GO" id="GO:0010468">
    <property type="term" value="P:regulation of gene expression"/>
    <property type="evidence" value="ECO:0007669"/>
    <property type="project" value="TreeGrafter"/>
</dbReference>
<evidence type="ECO:0000256" key="11">
    <source>
        <dbReference type="RuleBase" id="RU000304"/>
    </source>
</evidence>
<dbReference type="GO" id="GO:0005524">
    <property type="term" value="F:ATP binding"/>
    <property type="evidence" value="ECO:0007669"/>
    <property type="project" value="UniProtKB-UniRule"/>
</dbReference>
<reference evidence="14" key="1">
    <citation type="submission" date="2020-11" db="EMBL/GenBank/DDBJ databases">
        <authorList>
            <person name="Tran Van P."/>
        </authorList>
    </citation>
    <scope>NUCLEOTIDE SEQUENCE</scope>
</reference>
<keyword evidence="4" id="KW-0808">Transferase</keyword>
<accession>A0A7R8X9W5</accession>
<evidence type="ECO:0000256" key="7">
    <source>
        <dbReference type="ARBA" id="ARBA00022840"/>
    </source>
</evidence>
<dbReference type="FunFam" id="3.30.200.20:FF:000124">
    <property type="entry name" value="Cyclin-dependent kinase 4"/>
    <property type="match status" value="1"/>
</dbReference>
<comment type="catalytic activity">
    <reaction evidence="9">
        <text>L-seryl-[protein] + ATP = O-phospho-L-seryl-[protein] + ADP + H(+)</text>
        <dbReference type="Rhea" id="RHEA:17989"/>
        <dbReference type="Rhea" id="RHEA-COMP:9863"/>
        <dbReference type="Rhea" id="RHEA-COMP:11604"/>
        <dbReference type="ChEBI" id="CHEBI:15378"/>
        <dbReference type="ChEBI" id="CHEBI:29999"/>
        <dbReference type="ChEBI" id="CHEBI:30616"/>
        <dbReference type="ChEBI" id="CHEBI:83421"/>
        <dbReference type="ChEBI" id="CHEBI:456216"/>
        <dbReference type="EC" id="2.7.11.22"/>
    </reaction>
</comment>
<keyword evidence="3 11" id="KW-0723">Serine/threonine-protein kinase</keyword>
<dbReference type="SMART" id="SM00220">
    <property type="entry name" value="S_TKc"/>
    <property type="match status" value="1"/>
</dbReference>
<dbReference type="PANTHER" id="PTHR24056">
    <property type="entry name" value="CELL DIVISION PROTEIN KINASE"/>
    <property type="match status" value="1"/>
</dbReference>
<dbReference type="EC" id="2.7.11.22" evidence="2"/>
<evidence type="ECO:0000259" key="13">
    <source>
        <dbReference type="PROSITE" id="PS50011"/>
    </source>
</evidence>
<dbReference type="InterPro" id="IPR017441">
    <property type="entry name" value="Protein_kinase_ATP_BS"/>
</dbReference>
<dbReference type="Gene3D" id="1.10.510.10">
    <property type="entry name" value="Transferase(Phosphotransferase) domain 1"/>
    <property type="match status" value="1"/>
</dbReference>
<dbReference type="GO" id="GO:0030332">
    <property type="term" value="F:cyclin binding"/>
    <property type="evidence" value="ECO:0007669"/>
    <property type="project" value="TreeGrafter"/>
</dbReference>
<dbReference type="EMBL" id="CAJPEV010000930">
    <property type="protein sequence ID" value="CAG0889577.1"/>
    <property type="molecule type" value="Genomic_DNA"/>
</dbReference>
<organism evidence="14">
    <name type="scientific">Darwinula stevensoni</name>
    <dbReference type="NCBI Taxonomy" id="69355"/>
    <lineage>
        <taxon>Eukaryota</taxon>
        <taxon>Metazoa</taxon>
        <taxon>Ecdysozoa</taxon>
        <taxon>Arthropoda</taxon>
        <taxon>Crustacea</taxon>
        <taxon>Oligostraca</taxon>
        <taxon>Ostracoda</taxon>
        <taxon>Podocopa</taxon>
        <taxon>Podocopida</taxon>
        <taxon>Darwinulocopina</taxon>
        <taxon>Darwinuloidea</taxon>
        <taxon>Darwinulidae</taxon>
        <taxon>Darwinula</taxon>
    </lineage>
</organism>
<dbReference type="GO" id="GO:0010389">
    <property type="term" value="P:regulation of G2/M transition of mitotic cell cycle"/>
    <property type="evidence" value="ECO:0007669"/>
    <property type="project" value="TreeGrafter"/>
</dbReference>
<dbReference type="PROSITE" id="PS00107">
    <property type="entry name" value="PROTEIN_KINASE_ATP"/>
    <property type="match status" value="1"/>
</dbReference>
<keyword evidence="5 10" id="KW-0547">Nucleotide-binding</keyword>
<feature type="compositionally biased region" description="Pro residues" evidence="12">
    <location>
        <begin position="379"/>
        <end position="394"/>
    </location>
</feature>
<evidence type="ECO:0000256" key="8">
    <source>
        <dbReference type="ARBA" id="ARBA00047811"/>
    </source>
</evidence>
<evidence type="ECO:0000256" key="2">
    <source>
        <dbReference type="ARBA" id="ARBA00012425"/>
    </source>
</evidence>